<name>A8ZXE6_DESOH</name>
<dbReference type="HOGENOM" id="CLU_1388309_0_0_7"/>
<dbReference type="KEGG" id="dol:Dole_2722"/>
<dbReference type="Proteomes" id="UP000008561">
    <property type="component" value="Chromosome"/>
</dbReference>
<dbReference type="AlphaFoldDB" id="A8ZXE6"/>
<evidence type="ECO:0000313" key="2">
    <source>
        <dbReference type="EMBL" id="ABW68525.1"/>
    </source>
</evidence>
<dbReference type="EMBL" id="CP000859">
    <property type="protein sequence ID" value="ABW68525.1"/>
    <property type="molecule type" value="Genomic_DNA"/>
</dbReference>
<evidence type="ECO:0000313" key="3">
    <source>
        <dbReference type="Proteomes" id="UP000008561"/>
    </source>
</evidence>
<gene>
    <name evidence="2" type="ordered locus">Dole_2722</name>
</gene>
<evidence type="ECO:0000256" key="1">
    <source>
        <dbReference type="SAM" id="SignalP"/>
    </source>
</evidence>
<keyword evidence="1" id="KW-0732">Signal</keyword>
<accession>A8ZXE6</accession>
<organism evidence="2 3">
    <name type="scientific">Desulfosudis oleivorans (strain DSM 6200 / JCM 39069 / Hxd3)</name>
    <name type="common">Desulfococcus oleovorans</name>
    <dbReference type="NCBI Taxonomy" id="96561"/>
    <lineage>
        <taxon>Bacteria</taxon>
        <taxon>Pseudomonadati</taxon>
        <taxon>Thermodesulfobacteriota</taxon>
        <taxon>Desulfobacteria</taxon>
        <taxon>Desulfobacterales</taxon>
        <taxon>Desulfosudaceae</taxon>
        <taxon>Desulfosudis</taxon>
    </lineage>
</organism>
<keyword evidence="3" id="KW-1185">Reference proteome</keyword>
<proteinExistence type="predicted"/>
<feature type="chain" id="PRO_5002731847" evidence="1">
    <location>
        <begin position="19"/>
        <end position="196"/>
    </location>
</feature>
<reference evidence="2 3" key="1">
    <citation type="submission" date="2007-10" db="EMBL/GenBank/DDBJ databases">
        <title>Complete sequence of Desulfococcus oleovorans Hxd3.</title>
        <authorList>
            <consortium name="US DOE Joint Genome Institute"/>
            <person name="Copeland A."/>
            <person name="Lucas S."/>
            <person name="Lapidus A."/>
            <person name="Barry K."/>
            <person name="Glavina del Rio T."/>
            <person name="Dalin E."/>
            <person name="Tice H."/>
            <person name="Pitluck S."/>
            <person name="Kiss H."/>
            <person name="Brettin T."/>
            <person name="Bruce D."/>
            <person name="Detter J.C."/>
            <person name="Han C."/>
            <person name="Schmutz J."/>
            <person name="Larimer F."/>
            <person name="Land M."/>
            <person name="Hauser L."/>
            <person name="Kyrpides N."/>
            <person name="Kim E."/>
            <person name="Wawrik B."/>
            <person name="Richardson P."/>
        </authorList>
    </citation>
    <scope>NUCLEOTIDE SEQUENCE [LARGE SCALE GENOMIC DNA]</scope>
    <source>
        <strain evidence="3">DSM 6200 / JCM 39069 / Hxd3</strain>
    </source>
</reference>
<feature type="signal peptide" evidence="1">
    <location>
        <begin position="1"/>
        <end position="18"/>
    </location>
</feature>
<sequence length="196" mass="22216">MIFLLILYNICTFVTAFAADASSLIAGEFDATSKNERQKIAKDIIGQIEKLSSYLSTPKPSEIKWVNNERVAIDKLKGTDAWTERIQKLYESPEFQQQKLKSHLDNIIDSLQCVTNENVNLKSEILCWAVASHHLSDETTLNDSIMILKRSGLLPEDIVKKADITESLGYGAKYNWFARGINEYIIIPYLSGRINE</sequence>
<protein>
    <submittedName>
        <fullName evidence="2">Uncharacterized protein</fullName>
    </submittedName>
</protein>